<dbReference type="InterPro" id="IPR032781">
    <property type="entry name" value="ABC_tran_Xtn"/>
</dbReference>
<evidence type="ECO:0000313" key="8">
    <source>
        <dbReference type="Proteomes" id="UP000597668"/>
    </source>
</evidence>
<feature type="region of interest" description="Disordered" evidence="5">
    <location>
        <begin position="492"/>
        <end position="514"/>
    </location>
</feature>
<evidence type="ECO:0000256" key="2">
    <source>
        <dbReference type="ARBA" id="ARBA00022741"/>
    </source>
</evidence>
<dbReference type="InterPro" id="IPR003593">
    <property type="entry name" value="AAA+_ATPase"/>
</dbReference>
<evidence type="ECO:0000256" key="3">
    <source>
        <dbReference type="ARBA" id="ARBA00022840"/>
    </source>
</evidence>
<dbReference type="Gene3D" id="3.40.50.300">
    <property type="entry name" value="P-loop containing nucleotide triphosphate hydrolases"/>
    <property type="match status" value="2"/>
</dbReference>
<dbReference type="RefSeq" id="WP_186488269.1">
    <property type="nucleotide sequence ID" value="NZ_JACOGI010000002.1"/>
</dbReference>
<dbReference type="GO" id="GO:0005524">
    <property type="term" value="F:ATP binding"/>
    <property type="evidence" value="ECO:0007669"/>
    <property type="project" value="UniProtKB-KW"/>
</dbReference>
<organism evidence="7 8">
    <name type="scientific">Neobittarella massiliensis</name>
    <name type="common">ex Bilen et al. 2018</name>
    <dbReference type="NCBI Taxonomy" id="2041842"/>
    <lineage>
        <taxon>Bacteria</taxon>
        <taxon>Bacillati</taxon>
        <taxon>Bacillota</taxon>
        <taxon>Clostridia</taxon>
        <taxon>Eubacteriales</taxon>
        <taxon>Oscillospiraceae</taxon>
        <taxon>Neobittarella (ex Bilen et al. 2018)</taxon>
    </lineage>
</organism>
<keyword evidence="4" id="KW-0175">Coiled coil</keyword>
<evidence type="ECO:0000313" key="7">
    <source>
        <dbReference type="EMBL" id="MBC3516618.1"/>
    </source>
</evidence>
<dbReference type="AlphaFoldDB" id="A0A8J6LZF3"/>
<dbReference type="Pfam" id="PF00005">
    <property type="entry name" value="ABC_tran"/>
    <property type="match status" value="2"/>
</dbReference>
<dbReference type="InterPro" id="IPR003439">
    <property type="entry name" value="ABC_transporter-like_ATP-bd"/>
</dbReference>
<dbReference type="Gene3D" id="1.10.287.380">
    <property type="entry name" value="Valyl-tRNA synthetase, C-terminal domain"/>
    <property type="match status" value="1"/>
</dbReference>
<feature type="domain" description="ABC transporter" evidence="6">
    <location>
        <begin position="3"/>
        <end position="217"/>
    </location>
</feature>
<sequence length="594" mass="66415">MYLHAKDLYLQYGQRPLLRGCSLYIGQGDKIGLIGQNGTGKSSLLRILAGLEPPDSGHIDRAGGVRIAYLAQDTRIPPEHTVLSYVLSAIEPGQREQKAYEAKSILNRLGLSQHDAPAGRLSGGQQKRAAIAAALVAPSELLILDEPTNHLDTDMVTWLESYLAGYRGAVLMVTHDRYFLDRVVGQIAELDRGQLHLYPGSYSAYVQGRAERQEMAAASERKRQSILKKELAWLQRGARARGTKSRGRIERYQQLSEREAPAAEGQVAFSSLSSRLGRKTLDAEHLRKQYGQQVLVDDFSYLMPRDDRVGIIGPNGCGKTTLLGMLAGDILPDSGSVDVGQTVKLGYFRQTCDELDQTQRAIDYIREIAENVQTADGTLTASQMMERFLFDGDMQHTEIGRLSGGEQRRLYLLGILMQAPNVLFLDEPTNDLDIQTLTILEDYLDSFSGAVVTVSHDRYFLDRVAQRIFCFEGQGQVRQYLGGYTDYLQKRPQPQAATAAPKESRAAPRPKKERPLRFSFKEEREFAGIDGDIAALEETLSELEGQIEKAARDFAKLQELLDQKEALQAQLDEKMERWVYLNDLNDRITAQKGQ</sequence>
<dbReference type="InterPro" id="IPR032524">
    <property type="entry name" value="ABC_tran_C"/>
</dbReference>
<dbReference type="Pfam" id="PF12848">
    <property type="entry name" value="ABC_tran_Xtn"/>
    <property type="match status" value="1"/>
</dbReference>
<dbReference type="InterPro" id="IPR051309">
    <property type="entry name" value="ABCF_ATPase"/>
</dbReference>
<gene>
    <name evidence="7" type="ORF">H8K20_09460</name>
</gene>
<dbReference type="GO" id="GO:0016887">
    <property type="term" value="F:ATP hydrolysis activity"/>
    <property type="evidence" value="ECO:0007669"/>
    <property type="project" value="InterPro"/>
</dbReference>
<keyword evidence="8" id="KW-1185">Reference proteome</keyword>
<dbReference type="PROSITE" id="PS50893">
    <property type="entry name" value="ABC_TRANSPORTER_2"/>
    <property type="match status" value="2"/>
</dbReference>
<dbReference type="PANTHER" id="PTHR42855:SF1">
    <property type="entry name" value="ABC TRANSPORTER DOMAIN-CONTAINING PROTEIN"/>
    <property type="match status" value="1"/>
</dbReference>
<reference evidence="7" key="1">
    <citation type="submission" date="2020-08" db="EMBL/GenBank/DDBJ databases">
        <authorList>
            <person name="Liu C."/>
            <person name="Sun Q."/>
        </authorList>
    </citation>
    <scope>NUCLEOTIDE SEQUENCE</scope>
    <source>
        <strain evidence="7">NSJ-65</strain>
    </source>
</reference>
<dbReference type="InterPro" id="IPR027417">
    <property type="entry name" value="P-loop_NTPase"/>
</dbReference>
<dbReference type="PROSITE" id="PS00211">
    <property type="entry name" value="ABC_TRANSPORTER_1"/>
    <property type="match status" value="1"/>
</dbReference>
<evidence type="ECO:0000256" key="1">
    <source>
        <dbReference type="ARBA" id="ARBA00022737"/>
    </source>
</evidence>
<dbReference type="FunFam" id="3.40.50.300:FF:000011">
    <property type="entry name" value="Putative ABC transporter ATP-binding component"/>
    <property type="match status" value="1"/>
</dbReference>
<keyword evidence="1" id="KW-0677">Repeat</keyword>
<name>A0A8J6LZF3_9FIRM</name>
<accession>A0A8J6LZF3</accession>
<keyword evidence="3 7" id="KW-0067">ATP-binding</keyword>
<dbReference type="Proteomes" id="UP000597668">
    <property type="component" value="Unassembled WGS sequence"/>
</dbReference>
<proteinExistence type="predicted"/>
<dbReference type="InterPro" id="IPR017871">
    <property type="entry name" value="ABC_transporter-like_CS"/>
</dbReference>
<feature type="domain" description="ABC transporter" evidence="6">
    <location>
        <begin position="281"/>
        <end position="499"/>
    </location>
</feature>
<dbReference type="GO" id="GO:0003677">
    <property type="term" value="F:DNA binding"/>
    <property type="evidence" value="ECO:0007669"/>
    <property type="project" value="InterPro"/>
</dbReference>
<feature type="coiled-coil region" evidence="4">
    <location>
        <begin position="533"/>
        <end position="577"/>
    </location>
</feature>
<dbReference type="Pfam" id="PF16326">
    <property type="entry name" value="ABC_tran_CTD"/>
    <property type="match status" value="1"/>
</dbReference>
<dbReference type="FunFam" id="3.40.50.300:FF:000309">
    <property type="entry name" value="ABC transporter ATP-binding protein"/>
    <property type="match status" value="1"/>
</dbReference>
<evidence type="ECO:0000256" key="5">
    <source>
        <dbReference type="SAM" id="MobiDB-lite"/>
    </source>
</evidence>
<comment type="caution">
    <text evidence="7">The sequence shown here is derived from an EMBL/GenBank/DDBJ whole genome shotgun (WGS) entry which is preliminary data.</text>
</comment>
<evidence type="ECO:0000259" key="6">
    <source>
        <dbReference type="PROSITE" id="PS50893"/>
    </source>
</evidence>
<dbReference type="SMART" id="SM00382">
    <property type="entry name" value="AAA"/>
    <property type="match status" value="2"/>
</dbReference>
<dbReference type="InterPro" id="IPR037118">
    <property type="entry name" value="Val-tRNA_synth_C_sf"/>
</dbReference>
<evidence type="ECO:0000256" key="4">
    <source>
        <dbReference type="SAM" id="Coils"/>
    </source>
</evidence>
<protein>
    <submittedName>
        <fullName evidence="7">ABC-F family ATP-binding cassette domain-containing protein</fullName>
    </submittedName>
</protein>
<dbReference type="SUPFAM" id="SSF52540">
    <property type="entry name" value="P-loop containing nucleoside triphosphate hydrolases"/>
    <property type="match status" value="2"/>
</dbReference>
<keyword evidence="2" id="KW-0547">Nucleotide-binding</keyword>
<dbReference type="EMBL" id="JACOGI010000002">
    <property type="protein sequence ID" value="MBC3516618.1"/>
    <property type="molecule type" value="Genomic_DNA"/>
</dbReference>
<dbReference type="PANTHER" id="PTHR42855">
    <property type="entry name" value="ABC TRANSPORTER ATP-BINDING SUBUNIT"/>
    <property type="match status" value="1"/>
</dbReference>
<dbReference type="CDD" id="cd03221">
    <property type="entry name" value="ABCF_EF-3"/>
    <property type="match status" value="2"/>
</dbReference>